<dbReference type="RefSeq" id="WP_129622906.1">
    <property type="nucleotide sequence ID" value="NZ_LR215043.1"/>
</dbReference>
<keyword evidence="5" id="KW-0175">Coiled coil</keyword>
<dbReference type="SUPFAM" id="SSF51064">
    <property type="entry name" value="Head domain of nucleotide exchange factor GrpE"/>
    <property type="match status" value="1"/>
</dbReference>
<keyword evidence="2 3" id="KW-0143">Chaperone</keyword>
<dbReference type="HAMAP" id="MF_01151">
    <property type="entry name" value="GrpE"/>
    <property type="match status" value="1"/>
</dbReference>
<evidence type="ECO:0000256" key="1">
    <source>
        <dbReference type="ARBA" id="ARBA00009054"/>
    </source>
</evidence>
<feature type="region of interest" description="Disordered" evidence="6">
    <location>
        <begin position="289"/>
        <end position="315"/>
    </location>
</feature>
<dbReference type="PANTHER" id="PTHR21237">
    <property type="entry name" value="GRPE PROTEIN"/>
    <property type="match status" value="1"/>
</dbReference>
<dbReference type="OrthoDB" id="9812586at2"/>
<evidence type="ECO:0000256" key="2">
    <source>
        <dbReference type="ARBA" id="ARBA00023186"/>
    </source>
</evidence>
<dbReference type="CDD" id="cd00446">
    <property type="entry name" value="GrpE"/>
    <property type="match status" value="1"/>
</dbReference>
<dbReference type="Pfam" id="PF01025">
    <property type="entry name" value="GrpE"/>
    <property type="match status" value="1"/>
</dbReference>
<evidence type="ECO:0000313" key="7">
    <source>
        <dbReference type="EMBL" id="VEU78055.1"/>
    </source>
</evidence>
<evidence type="ECO:0000256" key="4">
    <source>
        <dbReference type="RuleBase" id="RU004478"/>
    </source>
</evidence>
<feature type="coiled-coil region" evidence="5">
    <location>
        <begin position="124"/>
        <end position="158"/>
    </location>
</feature>
<dbReference type="GO" id="GO:0000774">
    <property type="term" value="F:adenyl-nucleotide exchange factor activity"/>
    <property type="evidence" value="ECO:0007669"/>
    <property type="project" value="InterPro"/>
</dbReference>
<name>A0A449BA69_9BACT</name>
<evidence type="ECO:0000256" key="5">
    <source>
        <dbReference type="SAM" id="Coils"/>
    </source>
</evidence>
<dbReference type="GO" id="GO:0051087">
    <property type="term" value="F:protein-folding chaperone binding"/>
    <property type="evidence" value="ECO:0007669"/>
    <property type="project" value="InterPro"/>
</dbReference>
<dbReference type="InterPro" id="IPR013805">
    <property type="entry name" value="GrpE_CC"/>
</dbReference>
<proteinExistence type="inferred from homology"/>
<dbReference type="EMBL" id="LR215043">
    <property type="protein sequence ID" value="VEU78055.1"/>
    <property type="molecule type" value="Genomic_DNA"/>
</dbReference>
<dbReference type="InterPro" id="IPR009012">
    <property type="entry name" value="GrpE_head"/>
</dbReference>
<evidence type="ECO:0000256" key="6">
    <source>
        <dbReference type="SAM" id="MobiDB-lite"/>
    </source>
</evidence>
<dbReference type="GO" id="GO:0005737">
    <property type="term" value="C:cytoplasm"/>
    <property type="evidence" value="ECO:0007669"/>
    <property type="project" value="UniProtKB-SubCell"/>
</dbReference>
<organism evidence="7 8">
    <name type="scientific">Mycoplasmopsis columbinasalis</name>
    <dbReference type="NCBI Taxonomy" id="114880"/>
    <lineage>
        <taxon>Bacteria</taxon>
        <taxon>Bacillati</taxon>
        <taxon>Mycoplasmatota</taxon>
        <taxon>Mycoplasmoidales</taxon>
        <taxon>Metamycoplasmataceae</taxon>
        <taxon>Mycoplasmopsis</taxon>
    </lineage>
</organism>
<dbReference type="InterPro" id="IPR000740">
    <property type="entry name" value="GrpE"/>
</dbReference>
<dbReference type="PANTHER" id="PTHR21237:SF23">
    <property type="entry name" value="GRPE PROTEIN HOMOLOG, MITOCHONDRIAL"/>
    <property type="match status" value="1"/>
</dbReference>
<dbReference type="AlphaFoldDB" id="A0A449BA69"/>
<dbReference type="SUPFAM" id="SSF58014">
    <property type="entry name" value="Coiled-coil domain of nucleotide exchange factor GrpE"/>
    <property type="match status" value="1"/>
</dbReference>
<keyword evidence="3" id="KW-0963">Cytoplasm</keyword>
<dbReference type="Proteomes" id="UP000290876">
    <property type="component" value="Chromosome"/>
</dbReference>
<keyword evidence="3 7" id="KW-0346">Stress response</keyword>
<comment type="subunit">
    <text evidence="3">Homodimer.</text>
</comment>
<dbReference type="PRINTS" id="PR00773">
    <property type="entry name" value="GRPEPROTEIN"/>
</dbReference>
<dbReference type="GO" id="GO:0051082">
    <property type="term" value="F:unfolded protein binding"/>
    <property type="evidence" value="ECO:0007669"/>
    <property type="project" value="TreeGrafter"/>
</dbReference>
<reference evidence="7 8" key="1">
    <citation type="submission" date="2019-01" db="EMBL/GenBank/DDBJ databases">
        <authorList>
            <consortium name="Pathogen Informatics"/>
        </authorList>
    </citation>
    <scope>NUCLEOTIDE SEQUENCE [LARGE SCALE GENOMIC DNA]</scope>
    <source>
        <strain evidence="7 8">NCTC10184</strain>
    </source>
</reference>
<evidence type="ECO:0000256" key="3">
    <source>
        <dbReference type="HAMAP-Rule" id="MF_01151"/>
    </source>
</evidence>
<gene>
    <name evidence="3 7" type="primary">grpE</name>
    <name evidence="7" type="ORF">NCTC10184_00275</name>
</gene>
<comment type="function">
    <text evidence="3">Participates actively in the response to hyperosmotic and heat shock by preventing the aggregation of stress-denatured proteins, in association with DnaK and GrpE. It is the nucleotide exchange factor for DnaK and may function as a thermosensor. Unfolded proteins bind initially to DnaJ; upon interaction with the DnaJ-bound protein, DnaK hydrolyzes its bound ATP, resulting in the formation of a stable complex. GrpE releases ADP from DnaK; ATP binding to DnaK triggers the release of the substrate protein, thus completing the reaction cycle. Several rounds of ATP-dependent interactions between DnaJ, DnaK and GrpE are required for fully efficient folding.</text>
</comment>
<dbReference type="KEGG" id="mcob:NCTC10184_00275"/>
<keyword evidence="8" id="KW-1185">Reference proteome</keyword>
<accession>A0A449BA69</accession>
<dbReference type="GO" id="GO:0042803">
    <property type="term" value="F:protein homodimerization activity"/>
    <property type="evidence" value="ECO:0007669"/>
    <property type="project" value="InterPro"/>
</dbReference>
<evidence type="ECO:0000313" key="8">
    <source>
        <dbReference type="Proteomes" id="UP000290876"/>
    </source>
</evidence>
<dbReference type="Gene3D" id="2.30.22.10">
    <property type="entry name" value="Head domain of nucleotide exchange factor GrpE"/>
    <property type="match status" value="1"/>
</dbReference>
<feature type="compositionally biased region" description="Acidic residues" evidence="6">
    <location>
        <begin position="296"/>
        <end position="307"/>
    </location>
</feature>
<dbReference type="Gene3D" id="3.90.20.20">
    <property type="match status" value="1"/>
</dbReference>
<protein>
    <recommendedName>
        <fullName evidence="3">Protein GrpE</fullName>
    </recommendedName>
    <alternativeName>
        <fullName evidence="3">HSP-70 cofactor</fullName>
    </alternativeName>
</protein>
<sequence>MAVRFVFQKGDMLQVNIKAFDQHKKPVERFCAKKMDIVLVPEVINPQFSFLVDALIGLPTKGIFEFDYNVKSSQQEKNDKKPEKPVHPEKQESIPLHFQVEVINYQPFQTTHAQSRMLEYKKQYEAREKTIELQDKQIKHLESQLKQAVADIKKAKEAKVVERFVVPKEEIEKAQRYALQKFIEDFVAPYGTLKMAIAAGEKSESTEVKNYLFGFNMVLNMLKNTLENNGVFEFTPDLNTEFNPETSKIIEQLEDFDQPNNTVIKVTQSGFRLYDRVIKPALVIATKNPNAFQQSSDEESNDTDVNENNDATQSE</sequence>
<dbReference type="GO" id="GO:0006457">
    <property type="term" value="P:protein folding"/>
    <property type="evidence" value="ECO:0007669"/>
    <property type="project" value="InterPro"/>
</dbReference>
<comment type="similarity">
    <text evidence="1 3 4">Belongs to the GrpE family.</text>
</comment>
<comment type="subcellular location">
    <subcellularLocation>
        <location evidence="3">Cytoplasm</location>
    </subcellularLocation>
</comment>